<name>A0ACB5SI69_9PEZI</name>
<sequence>MAMTPEALEALLASPALEPPPGVTANFDNPPNENGLAWGVTTFCMVIATLCLFLRGYARMWLEKTVRVEEGKGAYWGTAYAAYALIFEPGYYVHTWNLTMGDLIHPLYLILIYGCCYSAVLPLIKTAILLDWCRIFVPSDRKKNFFWWGCMIVIAFQCIWGLLCIILLNMQCRPHEAIWKFYLPSKCYDLPKVMLTSASCQVITDIVMVFLPQKMIWGLHLNWQKKLGVSIIFGVGVVASVAACFRLAHTVTFSKTTDTMYYIGPLLFWACAEMTCGFFILSVPCLPKIAKESSLPRAIKRALGLSIKSTTGPSNGTPSGYASGSGSHHLPRPSKSGIGGGGAADSYYKIREDGVMLGDVERSESQEGLRGEYERGETAKGGAVRVTRTTHINVTTDAQSVSDLEDNAAPWTRRVSHT</sequence>
<gene>
    <name evidence="1" type="primary">g7749</name>
    <name evidence="1" type="ORF">NpPPO83_00007749</name>
</gene>
<comment type="caution">
    <text evidence="1">The sequence shown here is derived from an EMBL/GenBank/DDBJ whole genome shotgun (WGS) entry which is preliminary data.</text>
</comment>
<proteinExistence type="predicted"/>
<evidence type="ECO:0000313" key="2">
    <source>
        <dbReference type="Proteomes" id="UP001165186"/>
    </source>
</evidence>
<keyword evidence="2" id="KW-1185">Reference proteome</keyword>
<reference evidence="1" key="1">
    <citation type="submission" date="2024-09" db="EMBL/GenBank/DDBJ databases">
        <title>Draft Genome Sequences of Neofusicoccum parvum.</title>
        <authorList>
            <person name="Ashida A."/>
            <person name="Camagna M."/>
            <person name="Tanaka A."/>
            <person name="Takemoto D."/>
        </authorList>
    </citation>
    <scope>NUCLEOTIDE SEQUENCE</scope>
    <source>
        <strain evidence="1">PPO83</strain>
    </source>
</reference>
<accession>A0ACB5SI69</accession>
<keyword evidence="1" id="KW-0689">Ribosomal protein</keyword>
<organism evidence="1 2">
    <name type="scientific">Neofusicoccum parvum</name>
    <dbReference type="NCBI Taxonomy" id="310453"/>
    <lineage>
        <taxon>Eukaryota</taxon>
        <taxon>Fungi</taxon>
        <taxon>Dikarya</taxon>
        <taxon>Ascomycota</taxon>
        <taxon>Pezizomycotina</taxon>
        <taxon>Dothideomycetes</taxon>
        <taxon>Dothideomycetes incertae sedis</taxon>
        <taxon>Botryosphaeriales</taxon>
        <taxon>Botryosphaeriaceae</taxon>
        <taxon>Neofusicoccum</taxon>
    </lineage>
</organism>
<evidence type="ECO:0000313" key="1">
    <source>
        <dbReference type="EMBL" id="GME42333.1"/>
    </source>
</evidence>
<dbReference type="EMBL" id="BSXG01000102">
    <property type="protein sequence ID" value="GME42333.1"/>
    <property type="molecule type" value="Genomic_DNA"/>
</dbReference>
<protein>
    <submittedName>
        <fullName evidence="1">60s ribosomal protein l36</fullName>
    </submittedName>
</protein>
<keyword evidence="1" id="KW-0687">Ribonucleoprotein</keyword>
<dbReference type="Proteomes" id="UP001165186">
    <property type="component" value="Unassembled WGS sequence"/>
</dbReference>